<reference evidence="2" key="1">
    <citation type="submission" date="2022-08" db="EMBL/GenBank/DDBJ databases">
        <authorList>
            <person name="Deng Y."/>
            <person name="Han X.-F."/>
            <person name="Zhang Y.-Q."/>
        </authorList>
    </citation>
    <scope>NUCLEOTIDE SEQUENCE</scope>
    <source>
        <strain evidence="2">CPCC 203386</strain>
    </source>
</reference>
<sequence length="45" mass="4295">MSAADGGSQTAEVPPRAPLNGLTPLTVLAPLGDAGAVCEGDSCAL</sequence>
<accession>A0ABT2H1U3</accession>
<organism evidence="2 3">
    <name type="scientific">Herbiconiux daphne</name>
    <dbReference type="NCBI Taxonomy" id="2970914"/>
    <lineage>
        <taxon>Bacteria</taxon>
        <taxon>Bacillati</taxon>
        <taxon>Actinomycetota</taxon>
        <taxon>Actinomycetes</taxon>
        <taxon>Micrococcales</taxon>
        <taxon>Microbacteriaceae</taxon>
        <taxon>Herbiconiux</taxon>
    </lineage>
</organism>
<proteinExistence type="predicted"/>
<dbReference type="EMBL" id="JANLCJ010000003">
    <property type="protein sequence ID" value="MCS5733906.1"/>
    <property type="molecule type" value="Genomic_DNA"/>
</dbReference>
<protein>
    <submittedName>
        <fullName evidence="2">Uncharacterized protein</fullName>
    </submittedName>
</protein>
<name>A0ABT2H1U3_9MICO</name>
<gene>
    <name evidence="2" type="ORF">N1032_09170</name>
</gene>
<evidence type="ECO:0000256" key="1">
    <source>
        <dbReference type="SAM" id="MobiDB-lite"/>
    </source>
</evidence>
<feature type="region of interest" description="Disordered" evidence="1">
    <location>
        <begin position="1"/>
        <end position="25"/>
    </location>
</feature>
<dbReference type="RefSeq" id="WP_259538760.1">
    <property type="nucleotide sequence ID" value="NZ_JANLCJ010000003.1"/>
</dbReference>
<keyword evidence="3" id="KW-1185">Reference proteome</keyword>
<evidence type="ECO:0000313" key="3">
    <source>
        <dbReference type="Proteomes" id="UP001165586"/>
    </source>
</evidence>
<dbReference type="Proteomes" id="UP001165586">
    <property type="component" value="Unassembled WGS sequence"/>
</dbReference>
<evidence type="ECO:0000313" key="2">
    <source>
        <dbReference type="EMBL" id="MCS5733906.1"/>
    </source>
</evidence>
<comment type="caution">
    <text evidence="2">The sequence shown here is derived from an EMBL/GenBank/DDBJ whole genome shotgun (WGS) entry which is preliminary data.</text>
</comment>